<feature type="active site" description="Schiff-base intermediate with acetaldehyde" evidence="8">
    <location>
        <position position="178"/>
    </location>
</feature>
<protein>
    <recommendedName>
        <fullName evidence="2">deoxyribose-phosphate aldolase</fullName>
        <ecNumber evidence="2">4.1.2.4</ecNumber>
    </recommendedName>
    <alternativeName>
        <fullName evidence="6">2-deoxy-D-ribose 5-phosphate aldolase</fullName>
    </alternativeName>
</protein>
<dbReference type="SUPFAM" id="SSF51569">
    <property type="entry name" value="Aldolase"/>
    <property type="match status" value="1"/>
</dbReference>
<dbReference type="FunFam" id="3.20.20.70:FF:000044">
    <property type="entry name" value="Deoxyribose-phosphate aldolase"/>
    <property type="match status" value="1"/>
</dbReference>
<dbReference type="InterPro" id="IPR013785">
    <property type="entry name" value="Aldolase_TIM"/>
</dbReference>
<name>V2XXY9_MONRO</name>
<dbReference type="PANTHER" id="PTHR10889">
    <property type="entry name" value="DEOXYRIBOSE-PHOSPHATE ALDOLASE"/>
    <property type="match status" value="1"/>
</dbReference>
<dbReference type="EC" id="4.1.2.4" evidence="2"/>
<dbReference type="InterPro" id="IPR011343">
    <property type="entry name" value="DeoC"/>
</dbReference>
<dbReference type="SMART" id="SM01133">
    <property type="entry name" value="DeoC"/>
    <property type="match status" value="1"/>
</dbReference>
<evidence type="ECO:0000256" key="4">
    <source>
        <dbReference type="ARBA" id="ARBA00023239"/>
    </source>
</evidence>
<dbReference type="PIRSF" id="PIRSF001357">
    <property type="entry name" value="DeoC"/>
    <property type="match status" value="1"/>
</dbReference>
<dbReference type="AlphaFoldDB" id="V2XXY9"/>
<dbReference type="Proteomes" id="UP000017559">
    <property type="component" value="Unassembled WGS sequence"/>
</dbReference>
<keyword evidence="4" id="KW-0456">Lyase</keyword>
<sequence length="250" mass="26523">MSRSNEEWAVLIAQKASEVLADNSECDSSLTTITAPDDQFALAIDHTLLKPDSTPAQIDQLCDEAIKYKFKQVAERLQGSSSIPCAVIGFPLGACTTAAKGFETRDAITSGAQEIDMVIPIGTLKAKDYKTVFTDISFVVQAASPVPVKVILETVFLTDEEKIAASFIAAEAGTAFVKTCTGFLGGGATIEDVKLMWRTVRYKEGKVKVKASGGVRTFEKCLAMFKAGAERIGTSSGAAIIADTSTKGGY</sequence>
<dbReference type="GO" id="GO:0004139">
    <property type="term" value="F:deoxyribose-phosphate aldolase activity"/>
    <property type="evidence" value="ECO:0007669"/>
    <property type="project" value="UniProtKB-EC"/>
</dbReference>
<comment type="catalytic activity">
    <reaction evidence="7">
        <text>2-deoxy-D-ribose 5-phosphate = D-glyceraldehyde 3-phosphate + acetaldehyde</text>
        <dbReference type="Rhea" id="RHEA:12821"/>
        <dbReference type="ChEBI" id="CHEBI:15343"/>
        <dbReference type="ChEBI" id="CHEBI:59776"/>
        <dbReference type="ChEBI" id="CHEBI:62877"/>
        <dbReference type="EC" id="4.1.2.4"/>
    </reaction>
</comment>
<evidence type="ECO:0000313" key="9">
    <source>
        <dbReference type="EMBL" id="ESK84274.1"/>
    </source>
</evidence>
<dbReference type="HAMAP" id="MF_00114">
    <property type="entry name" value="DeoC_type1"/>
    <property type="match status" value="1"/>
</dbReference>
<evidence type="ECO:0000313" key="10">
    <source>
        <dbReference type="Proteomes" id="UP000017559"/>
    </source>
</evidence>
<dbReference type="UniPathway" id="UPA00002">
    <property type="reaction ID" value="UER00468"/>
</dbReference>
<dbReference type="GO" id="GO:0046386">
    <property type="term" value="P:deoxyribose phosphate catabolic process"/>
    <property type="evidence" value="ECO:0007669"/>
    <property type="project" value="UniProtKB-UniPathway"/>
</dbReference>
<dbReference type="Gene3D" id="3.20.20.70">
    <property type="entry name" value="Aldolase class I"/>
    <property type="match status" value="1"/>
</dbReference>
<organism evidence="9 10">
    <name type="scientific">Moniliophthora roreri (strain MCA 2997)</name>
    <name type="common">Cocoa frosty pod rot fungus</name>
    <name type="synonym">Crinipellis roreri</name>
    <dbReference type="NCBI Taxonomy" id="1381753"/>
    <lineage>
        <taxon>Eukaryota</taxon>
        <taxon>Fungi</taxon>
        <taxon>Dikarya</taxon>
        <taxon>Basidiomycota</taxon>
        <taxon>Agaricomycotina</taxon>
        <taxon>Agaricomycetes</taxon>
        <taxon>Agaricomycetidae</taxon>
        <taxon>Agaricales</taxon>
        <taxon>Marasmiineae</taxon>
        <taxon>Marasmiaceae</taxon>
        <taxon>Moniliophthora</taxon>
    </lineage>
</organism>
<accession>V2XXY9</accession>
<reference evidence="9 10" key="1">
    <citation type="journal article" date="2014" name="BMC Genomics">
        <title>Genome and secretome analysis of the hemibiotrophic fungal pathogen, Moniliophthora roreri, which causes frosty pod rot disease of cacao: mechanisms of the biotrophic and necrotrophic phases.</title>
        <authorList>
            <person name="Meinhardt L.W."/>
            <person name="Costa G.G.L."/>
            <person name="Thomazella D.P.T."/>
            <person name="Teixeira P.J.P.L."/>
            <person name="Carazzolle M.F."/>
            <person name="Schuster S.C."/>
            <person name="Carlson J.E."/>
            <person name="Guiltinan M.J."/>
            <person name="Mieczkowski P."/>
            <person name="Farmer A."/>
            <person name="Ramaraj T."/>
            <person name="Crozier J."/>
            <person name="Davis R.E."/>
            <person name="Shao J."/>
            <person name="Melnick R.L."/>
            <person name="Pereira G.A.G."/>
            <person name="Bailey B.A."/>
        </authorList>
    </citation>
    <scope>NUCLEOTIDE SEQUENCE [LARGE SCALE GENOMIC DNA]</scope>
    <source>
        <strain evidence="9 10">MCA 2997</strain>
    </source>
</reference>
<dbReference type="Pfam" id="PF01791">
    <property type="entry name" value="DeoC"/>
    <property type="match status" value="1"/>
</dbReference>
<dbReference type="InterPro" id="IPR002915">
    <property type="entry name" value="DeoC/FbaB/LacD_aldolase"/>
</dbReference>
<comment type="caution">
    <text evidence="9">The sequence shown here is derived from an EMBL/GenBank/DDBJ whole genome shotgun (WGS) entry which is preliminary data.</text>
</comment>
<gene>
    <name evidence="9" type="ORF">Moror_3773</name>
</gene>
<evidence type="ECO:0000256" key="7">
    <source>
        <dbReference type="ARBA" id="ARBA00048791"/>
    </source>
</evidence>
<comment type="similarity">
    <text evidence="1">Belongs to the DeoC/FbaB aldolase family. DeoC type 1 subfamily.</text>
</comment>
<keyword evidence="10" id="KW-1185">Reference proteome</keyword>
<evidence type="ECO:0000256" key="2">
    <source>
        <dbReference type="ARBA" id="ARBA00012515"/>
    </source>
</evidence>
<dbReference type="GO" id="GO:0009264">
    <property type="term" value="P:deoxyribonucleotide catabolic process"/>
    <property type="evidence" value="ECO:0007669"/>
    <property type="project" value="InterPro"/>
</dbReference>
<evidence type="ECO:0000256" key="1">
    <source>
        <dbReference type="ARBA" id="ARBA00010936"/>
    </source>
</evidence>
<dbReference type="CDD" id="cd00959">
    <property type="entry name" value="DeoC"/>
    <property type="match status" value="1"/>
</dbReference>
<evidence type="ECO:0000256" key="5">
    <source>
        <dbReference type="ARBA" id="ARBA00023270"/>
    </source>
</evidence>
<evidence type="ECO:0000256" key="3">
    <source>
        <dbReference type="ARBA" id="ARBA00022490"/>
    </source>
</evidence>
<dbReference type="HOGENOM" id="CLU_053595_0_1_1"/>
<dbReference type="NCBIfam" id="TIGR00126">
    <property type="entry name" value="deoC"/>
    <property type="match status" value="1"/>
</dbReference>
<dbReference type="EMBL" id="AWSO01001336">
    <property type="protein sequence ID" value="ESK84274.1"/>
    <property type="molecule type" value="Genomic_DNA"/>
</dbReference>
<evidence type="ECO:0000256" key="6">
    <source>
        <dbReference type="ARBA" id="ARBA00032755"/>
    </source>
</evidence>
<evidence type="ECO:0000256" key="8">
    <source>
        <dbReference type="PIRSR" id="PIRSR001357-50"/>
    </source>
</evidence>
<dbReference type="InterPro" id="IPR028581">
    <property type="entry name" value="DeoC_typeI"/>
</dbReference>
<dbReference type="OrthoDB" id="70823at2759"/>
<keyword evidence="5 8" id="KW-0704">Schiff base</keyword>
<feature type="active site" description="Proton donor/acceptor" evidence="8">
    <location>
        <position position="210"/>
    </location>
</feature>
<dbReference type="GO" id="GO:0016052">
    <property type="term" value="P:carbohydrate catabolic process"/>
    <property type="evidence" value="ECO:0007669"/>
    <property type="project" value="TreeGrafter"/>
</dbReference>
<dbReference type="GO" id="GO:0005737">
    <property type="term" value="C:cytoplasm"/>
    <property type="evidence" value="ECO:0007669"/>
    <property type="project" value="InterPro"/>
</dbReference>
<keyword evidence="3" id="KW-0963">Cytoplasm</keyword>
<proteinExistence type="inferred from homology"/>
<dbReference type="KEGG" id="mrr:Moror_3773"/>
<dbReference type="STRING" id="1381753.V2XXY9"/>
<dbReference type="PANTHER" id="PTHR10889:SF1">
    <property type="entry name" value="DEOXYRIBOSE-PHOSPHATE ALDOLASE"/>
    <property type="match status" value="1"/>
</dbReference>